<organism evidence="2 3">
    <name type="scientific">Vibrio splendidus</name>
    <dbReference type="NCBI Taxonomy" id="29497"/>
    <lineage>
        <taxon>Bacteria</taxon>
        <taxon>Pseudomonadati</taxon>
        <taxon>Pseudomonadota</taxon>
        <taxon>Gammaproteobacteria</taxon>
        <taxon>Vibrionales</taxon>
        <taxon>Vibrionaceae</taxon>
        <taxon>Vibrio</taxon>
    </lineage>
</organism>
<dbReference type="GO" id="GO:0003677">
    <property type="term" value="F:DNA binding"/>
    <property type="evidence" value="ECO:0007669"/>
    <property type="project" value="InterPro"/>
</dbReference>
<dbReference type="InterPro" id="IPR002559">
    <property type="entry name" value="Transposase_11"/>
</dbReference>
<dbReference type="InterPro" id="IPR012337">
    <property type="entry name" value="RNaseH-like_sf"/>
</dbReference>
<dbReference type="GO" id="GO:0006313">
    <property type="term" value="P:DNA transposition"/>
    <property type="evidence" value="ECO:0007669"/>
    <property type="project" value="InterPro"/>
</dbReference>
<protein>
    <submittedName>
        <fullName evidence="2">IS4 family transposase</fullName>
    </submittedName>
</protein>
<feature type="domain" description="Transposase IS4-like" evidence="1">
    <location>
        <begin position="4"/>
        <end position="65"/>
    </location>
</feature>
<dbReference type="EMBL" id="PIFK01000041">
    <property type="protein sequence ID" value="PTP28575.1"/>
    <property type="molecule type" value="Genomic_DNA"/>
</dbReference>
<dbReference type="Pfam" id="PF01609">
    <property type="entry name" value="DDE_Tnp_1"/>
    <property type="match status" value="1"/>
</dbReference>
<dbReference type="SUPFAM" id="SSF53098">
    <property type="entry name" value="Ribonuclease H-like"/>
    <property type="match status" value="1"/>
</dbReference>
<evidence type="ECO:0000313" key="3">
    <source>
        <dbReference type="Proteomes" id="UP000244197"/>
    </source>
</evidence>
<dbReference type="AlphaFoldDB" id="A0A2T5ERW7"/>
<reference evidence="2 3" key="1">
    <citation type="submission" date="2017-11" db="EMBL/GenBank/DDBJ databases">
        <title>Population delineation of vibrios coincides with oyster pathogenicity.</title>
        <authorList>
            <person name="Bruto M."/>
            <person name="Labreuche Y."/>
            <person name="James A."/>
            <person name="Piel D."/>
            <person name="Chenivesse S."/>
            <person name="Petton B."/>
            <person name="Polz M.F."/>
            <person name="Le Roux F."/>
        </authorList>
    </citation>
    <scope>NUCLEOTIDE SEQUENCE [LARGE SCALE GENOMIC DNA]</scope>
    <source>
        <strain evidence="2 3">FF_144</strain>
    </source>
</reference>
<dbReference type="PANTHER" id="PTHR37529">
    <property type="entry name" value="TRANSPOSASE INSG FOR INSERTION SEQUENCE ELEMENT IS4-RELATED"/>
    <property type="match status" value="1"/>
</dbReference>
<evidence type="ECO:0000313" key="2">
    <source>
        <dbReference type="EMBL" id="PTP28575.1"/>
    </source>
</evidence>
<evidence type="ECO:0000259" key="1">
    <source>
        <dbReference type="Pfam" id="PF01609"/>
    </source>
</evidence>
<feature type="non-terminal residue" evidence="2">
    <location>
        <position position="1"/>
    </location>
</feature>
<dbReference type="PANTHER" id="PTHR37529:SF1">
    <property type="entry name" value="TRANSPOSASE INSG FOR INSERTION SEQUENCE ELEMENT IS4-RELATED"/>
    <property type="match status" value="1"/>
</dbReference>
<dbReference type="RefSeq" id="WP_146162750.1">
    <property type="nucleotide sequence ID" value="NZ_PIFK01000041.1"/>
</dbReference>
<name>A0A2T5ERW7_VIBSP</name>
<dbReference type="Proteomes" id="UP000244197">
    <property type="component" value="Unassembled WGS sequence"/>
</dbReference>
<accession>A0A2T5ERW7</accession>
<gene>
    <name evidence="2" type="ORF">CWO07_18715</name>
</gene>
<proteinExistence type="predicted"/>
<sequence length="150" mass="17443">FITSLTDPSKYSLESLLRIYWQRWEIEEGYGEIKQTQLQSHVTLRSRFSAGVKQELWGVLLAYNLVRLEMVKIASEAGVRATRVSFTAAINLIDAQLRWLALSPDGTLPVKLKRMRDSLSHFILPDKRKDRTFPRSVLFVPAKYPFRFKQ</sequence>
<dbReference type="GO" id="GO:0004803">
    <property type="term" value="F:transposase activity"/>
    <property type="evidence" value="ECO:0007669"/>
    <property type="project" value="InterPro"/>
</dbReference>
<comment type="caution">
    <text evidence="2">The sequence shown here is derived from an EMBL/GenBank/DDBJ whole genome shotgun (WGS) entry which is preliminary data.</text>
</comment>